<evidence type="ECO:0000259" key="4">
    <source>
        <dbReference type="Pfam" id="PF00291"/>
    </source>
</evidence>
<evidence type="ECO:0000256" key="1">
    <source>
        <dbReference type="ARBA" id="ARBA00001933"/>
    </source>
</evidence>
<dbReference type="InterPro" id="IPR001926">
    <property type="entry name" value="TrpB-like_PALP"/>
</dbReference>
<evidence type="ECO:0000313" key="6">
    <source>
        <dbReference type="Proteomes" id="UP000266489"/>
    </source>
</evidence>
<comment type="similarity">
    <text evidence="2">Belongs to the cysteine synthase/cystathionine beta-synthase family.</text>
</comment>
<comment type="caution">
    <text evidence="5">The sequence shown here is derived from an EMBL/GenBank/DDBJ whole genome shotgun (WGS) entry which is preliminary data.</text>
</comment>
<protein>
    <submittedName>
        <fullName evidence="5">Pyridoxal-phosphate dependent enzyme</fullName>
    </submittedName>
</protein>
<dbReference type="SUPFAM" id="SSF53686">
    <property type="entry name" value="Tryptophan synthase beta subunit-like PLP-dependent enzymes"/>
    <property type="match status" value="1"/>
</dbReference>
<dbReference type="PANTHER" id="PTHR10314">
    <property type="entry name" value="CYSTATHIONINE BETA-SYNTHASE"/>
    <property type="match status" value="1"/>
</dbReference>
<comment type="cofactor">
    <cofactor evidence="1">
        <name>pyridoxal 5'-phosphate</name>
        <dbReference type="ChEBI" id="CHEBI:597326"/>
    </cofactor>
</comment>
<dbReference type="RefSeq" id="WP_119120225.1">
    <property type="nucleotide sequence ID" value="NZ_QXIU01000188.1"/>
</dbReference>
<dbReference type="Gene3D" id="3.40.50.1100">
    <property type="match status" value="2"/>
</dbReference>
<dbReference type="GO" id="GO:0006534">
    <property type="term" value="P:cysteine metabolic process"/>
    <property type="evidence" value="ECO:0007669"/>
    <property type="project" value="UniProtKB-ARBA"/>
</dbReference>
<dbReference type="FunFam" id="3.40.50.1100:FF:000003">
    <property type="entry name" value="Cystathionine beta-synthase"/>
    <property type="match status" value="1"/>
</dbReference>
<dbReference type="Pfam" id="PF00291">
    <property type="entry name" value="PALP"/>
    <property type="match status" value="1"/>
</dbReference>
<dbReference type="AlphaFoldDB" id="A0A398CZW6"/>
<accession>A0A398CZW6</accession>
<evidence type="ECO:0000256" key="2">
    <source>
        <dbReference type="ARBA" id="ARBA00007103"/>
    </source>
</evidence>
<dbReference type="InterPro" id="IPR036052">
    <property type="entry name" value="TrpB-like_PALP_sf"/>
</dbReference>
<organism evidence="5 6">
    <name type="scientific">Candidatus Cryosericum odellii</name>
    <dbReference type="NCBI Taxonomy" id="2290917"/>
    <lineage>
        <taxon>Bacteria</taxon>
        <taxon>Pseudomonadati</taxon>
        <taxon>Caldisericota/Cryosericota group</taxon>
        <taxon>Candidatus Cryosericota</taxon>
        <taxon>Candidatus Cryosericia</taxon>
        <taxon>Candidatus Cryosericales</taxon>
        <taxon>Candidatus Cryosericaceae</taxon>
        <taxon>Candidatus Cryosericum</taxon>
    </lineage>
</organism>
<gene>
    <name evidence="5" type="ORF">SMC5_07590</name>
</gene>
<dbReference type="CDD" id="cd01561">
    <property type="entry name" value="CBS_like"/>
    <property type="match status" value="1"/>
</dbReference>
<name>A0A398CZW6_9BACT</name>
<reference evidence="5 6" key="1">
    <citation type="submission" date="2018-09" db="EMBL/GenBank/DDBJ databases">
        <title>Discovery and Ecogenomic Context for Candidatus Cryosericales, a Global Caldiserica Order Active in Thawing Permafrost.</title>
        <authorList>
            <person name="Martinez M.A."/>
            <person name="Woodcroft B.J."/>
            <person name="Ignacio Espinoza J.C."/>
            <person name="Zayed A."/>
            <person name="Singleton C.M."/>
            <person name="Boyd J."/>
            <person name="Li Y.-F."/>
            <person name="Purvine S."/>
            <person name="Maughan H."/>
            <person name="Hodgkins S.B."/>
            <person name="Anderson D."/>
            <person name="Sederholm M."/>
            <person name="Temperton B."/>
            <person name="Saleska S.R."/>
            <person name="Tyson G.W."/>
            <person name="Rich V.I."/>
        </authorList>
    </citation>
    <scope>NUCLEOTIDE SEQUENCE [LARGE SCALE GENOMIC DNA]</scope>
    <source>
        <strain evidence="5 6">SMC5</strain>
    </source>
</reference>
<dbReference type="EMBL" id="QXIU01000188">
    <property type="protein sequence ID" value="RIE08866.1"/>
    <property type="molecule type" value="Genomic_DNA"/>
</dbReference>
<dbReference type="InterPro" id="IPR050214">
    <property type="entry name" value="Cys_Synth/Cystath_Beta-Synth"/>
</dbReference>
<proteinExistence type="inferred from homology"/>
<dbReference type="Proteomes" id="UP000266489">
    <property type="component" value="Unassembled WGS sequence"/>
</dbReference>
<evidence type="ECO:0000313" key="5">
    <source>
        <dbReference type="EMBL" id="RIE08866.1"/>
    </source>
</evidence>
<dbReference type="GO" id="GO:0044272">
    <property type="term" value="P:sulfur compound biosynthetic process"/>
    <property type="evidence" value="ECO:0007669"/>
    <property type="project" value="UniProtKB-ARBA"/>
</dbReference>
<dbReference type="GO" id="GO:0009069">
    <property type="term" value="P:serine family amino acid metabolic process"/>
    <property type="evidence" value="ECO:0007669"/>
    <property type="project" value="UniProtKB-ARBA"/>
</dbReference>
<evidence type="ECO:0000256" key="3">
    <source>
        <dbReference type="ARBA" id="ARBA00022898"/>
    </source>
</evidence>
<feature type="domain" description="Tryptophan synthase beta chain-like PALP" evidence="4">
    <location>
        <begin position="7"/>
        <end position="283"/>
    </location>
</feature>
<dbReference type="OrthoDB" id="9808024at2"/>
<sequence length="295" mass="31644">MTTNSILDLIGNTPTVELQHFSTNPGVRILAKLEGNNPGGSVKDRPVLMMFKDAEERGVLKPGAQLLEATSGNTGIAMAMIAALRGYRFRAVMAESASIERRKVMKMFGTDIILTDAAGGTNLAIKTAQQMLSEDPSWVNLNQFENSANPRSHEETTGPEILRDVPDVTHVVAGMGTGGTLTGLSAFMHRQTPQVKVVGVEPIAGSKIQGLRNMAAYTPGIFSFDNLDVTLRMTEDAPAFGIAREIYRKEGISVGISCGAALWGAMELARTLDSGVIVVIFPDRGDRYASTALFE</sequence>
<keyword evidence="3" id="KW-0663">Pyridoxal phosphate</keyword>